<proteinExistence type="predicted"/>
<keyword evidence="3" id="KW-1185">Reference proteome</keyword>
<evidence type="ECO:0000313" key="3">
    <source>
        <dbReference type="Proteomes" id="UP000593566"/>
    </source>
</evidence>
<comment type="caution">
    <text evidence="2">The sequence shown here is derived from an EMBL/GenBank/DDBJ whole genome shotgun (WGS) entry which is preliminary data.</text>
</comment>
<organism evidence="2 3">
    <name type="scientific">Letharia lupina</name>
    <dbReference type="NCBI Taxonomy" id="560253"/>
    <lineage>
        <taxon>Eukaryota</taxon>
        <taxon>Fungi</taxon>
        <taxon>Dikarya</taxon>
        <taxon>Ascomycota</taxon>
        <taxon>Pezizomycotina</taxon>
        <taxon>Lecanoromycetes</taxon>
        <taxon>OSLEUM clade</taxon>
        <taxon>Lecanoromycetidae</taxon>
        <taxon>Lecanorales</taxon>
        <taxon>Lecanorineae</taxon>
        <taxon>Parmeliaceae</taxon>
        <taxon>Letharia</taxon>
    </lineage>
</organism>
<feature type="region of interest" description="Disordered" evidence="1">
    <location>
        <begin position="1"/>
        <end position="41"/>
    </location>
</feature>
<evidence type="ECO:0000256" key="1">
    <source>
        <dbReference type="SAM" id="MobiDB-lite"/>
    </source>
</evidence>
<sequence length="193" mass="20961">MVATPEDHSTGYAPTPVLTVPRVATRPHRPLSDPFDRPVAMPLNSSPIPGFSAEQVRSITKLIEDVLDKALDKRFGPLQPQQKQSVIMPKPAQQEQEQEHRPLQQANVEKIAEKTVEKNTENIAEKQSIASSSSPIQAGTLSTIPHQATMHNCGEPSPRLSSTPLSTSLLASQLASPLGYIRFAKDMEAIGQG</sequence>
<gene>
    <name evidence="2" type="ORF">HO133_003763</name>
</gene>
<dbReference type="Proteomes" id="UP000593566">
    <property type="component" value="Unassembled WGS sequence"/>
</dbReference>
<dbReference type="RefSeq" id="XP_037149373.1">
    <property type="nucleotide sequence ID" value="XM_037294685.1"/>
</dbReference>
<name>A0A8H6CAU3_9LECA</name>
<accession>A0A8H6CAU3</accession>
<evidence type="ECO:0000313" key="2">
    <source>
        <dbReference type="EMBL" id="KAF6219938.1"/>
    </source>
</evidence>
<reference evidence="2 3" key="1">
    <citation type="journal article" date="2020" name="Genomics">
        <title>Complete, high-quality genomes from long-read metagenomic sequencing of two wolf lichen thalli reveals enigmatic genome architecture.</title>
        <authorList>
            <person name="McKenzie S.K."/>
            <person name="Walston R.F."/>
            <person name="Allen J.L."/>
        </authorList>
    </citation>
    <scope>NUCLEOTIDE SEQUENCE [LARGE SCALE GENOMIC DNA]</scope>
    <source>
        <strain evidence="2">WasteWater1</strain>
    </source>
</reference>
<feature type="region of interest" description="Disordered" evidence="1">
    <location>
        <begin position="78"/>
        <end position="103"/>
    </location>
</feature>
<dbReference type="GeneID" id="59332174"/>
<dbReference type="AlphaFoldDB" id="A0A8H6CAU3"/>
<dbReference type="EMBL" id="JACCJB010000018">
    <property type="protein sequence ID" value="KAF6219938.1"/>
    <property type="molecule type" value="Genomic_DNA"/>
</dbReference>
<protein>
    <submittedName>
        <fullName evidence="2">Uncharacterized protein</fullName>
    </submittedName>
</protein>